<accession>A0ABW5P9Y8</accession>
<dbReference type="Proteomes" id="UP001597541">
    <property type="component" value="Unassembled WGS sequence"/>
</dbReference>
<feature type="domain" description="SGNH hydrolase-type esterase" evidence="2">
    <location>
        <begin position="67"/>
        <end position="267"/>
    </location>
</feature>
<organism evidence="3 4">
    <name type="scientific">Paenibacillus gansuensis</name>
    <dbReference type="NCBI Taxonomy" id="306542"/>
    <lineage>
        <taxon>Bacteria</taxon>
        <taxon>Bacillati</taxon>
        <taxon>Bacillota</taxon>
        <taxon>Bacilli</taxon>
        <taxon>Bacillales</taxon>
        <taxon>Paenibacillaceae</taxon>
        <taxon>Paenibacillus</taxon>
    </lineage>
</organism>
<reference evidence="4" key="1">
    <citation type="journal article" date="2019" name="Int. J. Syst. Evol. Microbiol.">
        <title>The Global Catalogue of Microorganisms (GCM) 10K type strain sequencing project: providing services to taxonomists for standard genome sequencing and annotation.</title>
        <authorList>
            <consortium name="The Broad Institute Genomics Platform"/>
            <consortium name="The Broad Institute Genome Sequencing Center for Infectious Disease"/>
            <person name="Wu L."/>
            <person name="Ma J."/>
        </authorList>
    </citation>
    <scope>NUCLEOTIDE SEQUENCE [LARGE SCALE GENOMIC DNA]</scope>
    <source>
        <strain evidence="4">KCTC 3950</strain>
    </source>
</reference>
<dbReference type="InterPro" id="IPR013830">
    <property type="entry name" value="SGNH_hydro"/>
</dbReference>
<proteinExistence type="predicted"/>
<dbReference type="Pfam" id="PF13472">
    <property type="entry name" value="Lipase_GDSL_2"/>
    <property type="match status" value="1"/>
</dbReference>
<dbReference type="InterPro" id="IPR036514">
    <property type="entry name" value="SGNH_hydro_sf"/>
</dbReference>
<dbReference type="PANTHER" id="PTHR30383">
    <property type="entry name" value="THIOESTERASE 1/PROTEASE 1/LYSOPHOSPHOLIPASE L1"/>
    <property type="match status" value="1"/>
</dbReference>
<keyword evidence="1" id="KW-1133">Transmembrane helix</keyword>
<evidence type="ECO:0000256" key="1">
    <source>
        <dbReference type="SAM" id="Phobius"/>
    </source>
</evidence>
<dbReference type="PANTHER" id="PTHR30383:SF27">
    <property type="entry name" value="SPORE GERMINATION LIPASE LIPC"/>
    <property type="match status" value="1"/>
</dbReference>
<sequence>MKRSRWLWGFIGLASLIATLVFVFGFVYAVNDILNPSAATMGKEAAEPSESVPVTVPDPEKEYRITALGDSLTKGTGDEGGKGYVGYVAEKLGKTTGRKVTVVSNMAVNGYVSEQLLSDLETKKGTAYAIRQANLILLTIGGNDLSQAALAQNGGRNNLSEVSGIDPEKLEKQLKAPKENVKKILSLLSEINPEAKVVYVGLYNPYYEADESRRSSVVIQKWNGDVYETVNANPLMTLVPTQDLFEKKVTHYLAADQFHPNGAGYERIADRIVQALQ</sequence>
<name>A0ABW5P9Y8_9BACL</name>
<comment type="caution">
    <text evidence="3">The sequence shown here is derived from an EMBL/GenBank/DDBJ whole genome shotgun (WGS) entry which is preliminary data.</text>
</comment>
<dbReference type="RefSeq" id="WP_377601334.1">
    <property type="nucleotide sequence ID" value="NZ_JBHUME010000005.1"/>
</dbReference>
<feature type="transmembrane region" description="Helical" evidence="1">
    <location>
        <begin position="7"/>
        <end position="30"/>
    </location>
</feature>
<dbReference type="EMBL" id="JBHUME010000005">
    <property type="protein sequence ID" value="MFD2612101.1"/>
    <property type="molecule type" value="Genomic_DNA"/>
</dbReference>
<keyword evidence="1" id="KW-0812">Transmembrane</keyword>
<keyword evidence="4" id="KW-1185">Reference proteome</keyword>
<dbReference type="Gene3D" id="3.40.50.1110">
    <property type="entry name" value="SGNH hydrolase"/>
    <property type="match status" value="1"/>
</dbReference>
<evidence type="ECO:0000313" key="3">
    <source>
        <dbReference type="EMBL" id="MFD2612101.1"/>
    </source>
</evidence>
<gene>
    <name evidence="3" type="ORF">ACFSUF_06625</name>
</gene>
<dbReference type="InterPro" id="IPR051532">
    <property type="entry name" value="Ester_Hydrolysis_Enzymes"/>
</dbReference>
<keyword evidence="1" id="KW-0472">Membrane</keyword>
<protein>
    <submittedName>
        <fullName evidence="3">GDSL-type esterase/lipase family protein</fullName>
    </submittedName>
</protein>
<evidence type="ECO:0000313" key="4">
    <source>
        <dbReference type="Proteomes" id="UP001597541"/>
    </source>
</evidence>
<evidence type="ECO:0000259" key="2">
    <source>
        <dbReference type="Pfam" id="PF13472"/>
    </source>
</evidence>
<dbReference type="SUPFAM" id="SSF52266">
    <property type="entry name" value="SGNH hydrolase"/>
    <property type="match status" value="1"/>
</dbReference>